<evidence type="ECO:0000313" key="3">
    <source>
        <dbReference type="Proteomes" id="UP000176893"/>
    </source>
</evidence>
<proteinExistence type="predicted"/>
<feature type="transmembrane region" description="Helical" evidence="1">
    <location>
        <begin position="71"/>
        <end position="91"/>
    </location>
</feature>
<feature type="transmembrane region" description="Helical" evidence="1">
    <location>
        <begin position="41"/>
        <end position="59"/>
    </location>
</feature>
<dbReference type="EMBL" id="MGJB01000015">
    <property type="protein sequence ID" value="OGM98479.1"/>
    <property type="molecule type" value="Genomic_DNA"/>
</dbReference>
<evidence type="ECO:0000256" key="1">
    <source>
        <dbReference type="SAM" id="Phobius"/>
    </source>
</evidence>
<accession>A0A1F8EDP6</accession>
<protein>
    <submittedName>
        <fullName evidence="2">Uncharacterized protein</fullName>
    </submittedName>
</protein>
<keyword evidence="1" id="KW-0472">Membrane</keyword>
<evidence type="ECO:0000313" key="2">
    <source>
        <dbReference type="EMBL" id="OGM98479.1"/>
    </source>
</evidence>
<sequence length="99" mass="10869">MWGNPHIATERLHLVAGFMVPRGIKPFSSCNSNMYSPEVGLTLYIVAIVSLALIIVGKLQGATLADDKRGVLSLGLYLLMMSTLLIGLYIVKAIWNNFF</sequence>
<dbReference type="Proteomes" id="UP000176893">
    <property type="component" value="Unassembled WGS sequence"/>
</dbReference>
<name>A0A1F8EDP6_9BACT</name>
<organism evidence="2 3">
    <name type="scientific">Candidatus Yanofskybacteria bacterium RIFCSPHIGHO2_01_FULL_41_26</name>
    <dbReference type="NCBI Taxonomy" id="1802661"/>
    <lineage>
        <taxon>Bacteria</taxon>
        <taxon>Candidatus Yanofskyibacteriota</taxon>
    </lineage>
</organism>
<dbReference type="AlphaFoldDB" id="A0A1F8EDP6"/>
<reference evidence="2 3" key="1">
    <citation type="journal article" date="2016" name="Nat. Commun.">
        <title>Thousands of microbial genomes shed light on interconnected biogeochemical processes in an aquifer system.</title>
        <authorList>
            <person name="Anantharaman K."/>
            <person name="Brown C.T."/>
            <person name="Hug L.A."/>
            <person name="Sharon I."/>
            <person name="Castelle C.J."/>
            <person name="Probst A.J."/>
            <person name="Thomas B.C."/>
            <person name="Singh A."/>
            <person name="Wilkins M.J."/>
            <person name="Karaoz U."/>
            <person name="Brodie E.L."/>
            <person name="Williams K.H."/>
            <person name="Hubbard S.S."/>
            <person name="Banfield J.F."/>
        </authorList>
    </citation>
    <scope>NUCLEOTIDE SEQUENCE [LARGE SCALE GENOMIC DNA]</scope>
</reference>
<keyword evidence="1" id="KW-0812">Transmembrane</keyword>
<gene>
    <name evidence="2" type="ORF">A2649_02795</name>
</gene>
<keyword evidence="1" id="KW-1133">Transmembrane helix</keyword>
<comment type="caution">
    <text evidence="2">The sequence shown here is derived from an EMBL/GenBank/DDBJ whole genome shotgun (WGS) entry which is preliminary data.</text>
</comment>